<accession>A0A139XBP4</accession>
<comment type="caution">
    <text evidence="1">The sequence shown here is derived from an EMBL/GenBank/DDBJ whole genome shotgun (WGS) entry which is preliminary data.</text>
</comment>
<keyword evidence="2" id="KW-1185">Reference proteome</keyword>
<protein>
    <submittedName>
        <fullName evidence="1">Uncharacterized protein</fullName>
    </submittedName>
</protein>
<sequence length="99" mass="11031">MSVATIIGSISFKPRTFRSFNPPQSETVVKTYVCLVLRVRTFNPPLSRMVVETRILVSALTFYISFNPPLSKMVVETGDRTSTPLSQSCFQPTPIQDGC</sequence>
<reference evidence="1 2" key="1">
    <citation type="journal article" date="2013" name="Genome Biol. Evol.">
        <title>Genomes of Stigonematalean cyanobacteria (subsection V) and the evolution of oxygenic photosynthesis from prokaryotes to plastids.</title>
        <authorList>
            <person name="Dagan T."/>
            <person name="Roettger M."/>
            <person name="Stucken K."/>
            <person name="Landan G."/>
            <person name="Koch R."/>
            <person name="Major P."/>
            <person name="Gould S.B."/>
            <person name="Goremykin V.V."/>
            <person name="Rippka R."/>
            <person name="Tandeau de Marsac N."/>
            <person name="Gugger M."/>
            <person name="Lockhart P.J."/>
            <person name="Allen J.F."/>
            <person name="Brune I."/>
            <person name="Maus I."/>
            <person name="Puhler A."/>
            <person name="Martin W.F."/>
        </authorList>
    </citation>
    <scope>NUCLEOTIDE SEQUENCE [LARGE SCALE GENOMIC DNA]</scope>
    <source>
        <strain evidence="1 2">PCC 7110</strain>
    </source>
</reference>
<evidence type="ECO:0000313" key="2">
    <source>
        <dbReference type="Proteomes" id="UP000076925"/>
    </source>
</evidence>
<dbReference type="Proteomes" id="UP000076925">
    <property type="component" value="Unassembled WGS sequence"/>
</dbReference>
<proteinExistence type="predicted"/>
<name>A0A139XBP4_9CYAN</name>
<dbReference type="AlphaFoldDB" id="A0A139XBP4"/>
<evidence type="ECO:0000313" key="1">
    <source>
        <dbReference type="EMBL" id="KYC42111.1"/>
    </source>
</evidence>
<gene>
    <name evidence="1" type="ORF">WA1_19110</name>
</gene>
<dbReference type="EMBL" id="ANNX02000020">
    <property type="protein sequence ID" value="KYC42111.1"/>
    <property type="molecule type" value="Genomic_DNA"/>
</dbReference>
<organism evidence="1 2">
    <name type="scientific">Scytonema hofmannii PCC 7110</name>
    <dbReference type="NCBI Taxonomy" id="128403"/>
    <lineage>
        <taxon>Bacteria</taxon>
        <taxon>Bacillati</taxon>
        <taxon>Cyanobacteriota</taxon>
        <taxon>Cyanophyceae</taxon>
        <taxon>Nostocales</taxon>
        <taxon>Scytonemataceae</taxon>
        <taxon>Scytonema</taxon>
    </lineage>
</organism>